<evidence type="ECO:0000313" key="2">
    <source>
        <dbReference type="EMBL" id="AKG74417.1"/>
    </source>
</evidence>
<keyword evidence="3" id="KW-0540">Nuclease</keyword>
<dbReference type="Pfam" id="PF01844">
    <property type="entry name" value="HNH"/>
    <property type="match status" value="1"/>
</dbReference>
<reference evidence="3 5" key="3">
    <citation type="submission" date="2016-10" db="EMBL/GenBank/DDBJ databases">
        <authorList>
            <person name="Varghese N."/>
            <person name="Submissions S."/>
        </authorList>
    </citation>
    <scope>NUCLEOTIDE SEQUENCE [LARGE SCALE GENOMIC DNA]</scope>
    <source>
        <strain evidence="3 5">CGMCC 1.6501</strain>
    </source>
</reference>
<keyword evidence="3" id="KW-0255">Endonuclease</keyword>
<accession>A0A0F7HMR4</accession>
<dbReference type="InterPro" id="IPR002711">
    <property type="entry name" value="HNH"/>
</dbReference>
<dbReference type="EMBL" id="FOTB01000006">
    <property type="protein sequence ID" value="SFK95782.1"/>
    <property type="molecule type" value="Genomic_DNA"/>
</dbReference>
<feature type="domain" description="HNH" evidence="1">
    <location>
        <begin position="35"/>
        <end position="96"/>
    </location>
</feature>
<protein>
    <submittedName>
        <fullName evidence="3">HNH endonuclease</fullName>
    </submittedName>
</protein>
<dbReference type="InterPro" id="IPR003615">
    <property type="entry name" value="HNH_nuc"/>
</dbReference>
<evidence type="ECO:0000313" key="4">
    <source>
        <dbReference type="Proteomes" id="UP000034029"/>
    </source>
</evidence>
<evidence type="ECO:0000313" key="3">
    <source>
        <dbReference type="EMBL" id="SFK95782.1"/>
    </source>
</evidence>
<reference evidence="2 4" key="1">
    <citation type="journal article" date="2015" name="Int. J. Syst. Evol. Microbiol.">
        <title>Complete genome sequence of Salinicoccus halodurans H3B36, isolated from the Qaidam Basin in China.</title>
        <authorList>
            <person name="Jiang K."/>
            <person name="Xue Y."/>
            <person name="Ma Y."/>
        </authorList>
    </citation>
    <scope>NUCLEOTIDE SEQUENCE [LARGE SCALE GENOMIC DNA]</scope>
    <source>
        <strain evidence="2 4">H3B36</strain>
    </source>
</reference>
<dbReference type="EMBL" id="CP011366">
    <property type="protein sequence ID" value="AKG74417.1"/>
    <property type="molecule type" value="Genomic_DNA"/>
</dbReference>
<sequence>MVFNFDELIDRKKFYLSQSWKAMRKKIRQRDNNECQWCKAKGKLTIDRGELNRNGRKKNALIVHHIKELEERPDLRLDESNLVTVCFECHERHHERWKENHKPKENKWSADEMW</sequence>
<keyword evidence="3" id="KW-0378">Hydrolase</keyword>
<name>A0A0F7HMR4_9STAP</name>
<organism evidence="3 5">
    <name type="scientific">Salinicoccus halodurans</name>
    <dbReference type="NCBI Taxonomy" id="407035"/>
    <lineage>
        <taxon>Bacteria</taxon>
        <taxon>Bacillati</taxon>
        <taxon>Bacillota</taxon>
        <taxon>Bacilli</taxon>
        <taxon>Bacillales</taxon>
        <taxon>Staphylococcaceae</taxon>
        <taxon>Salinicoccus</taxon>
    </lineage>
</organism>
<reference evidence="4" key="2">
    <citation type="submission" date="2015-04" db="EMBL/GenBank/DDBJ databases">
        <title>Complete genome sequence of Salinicoccus halodurans strain H3B36, isolated from the Qaidam basin of China.</title>
        <authorList>
            <person name="Ma Y."/>
            <person name="Jiang K."/>
            <person name="Xue Y."/>
        </authorList>
    </citation>
    <scope>NUCLEOTIDE SEQUENCE [LARGE SCALE GENOMIC DNA]</scope>
    <source>
        <strain evidence="4">H3B36</strain>
    </source>
</reference>
<dbReference type="GO" id="GO:0008270">
    <property type="term" value="F:zinc ion binding"/>
    <property type="evidence" value="ECO:0007669"/>
    <property type="project" value="InterPro"/>
</dbReference>
<dbReference type="OrthoDB" id="9811997at2"/>
<keyword evidence="4" id="KW-1185">Reference proteome</keyword>
<dbReference type="RefSeq" id="WP_046790599.1">
    <property type="nucleotide sequence ID" value="NZ_CP011366.1"/>
</dbReference>
<dbReference type="GO" id="GO:0003676">
    <property type="term" value="F:nucleic acid binding"/>
    <property type="evidence" value="ECO:0007669"/>
    <property type="project" value="InterPro"/>
</dbReference>
<evidence type="ECO:0000259" key="1">
    <source>
        <dbReference type="Pfam" id="PF01844"/>
    </source>
</evidence>
<dbReference type="CDD" id="cd00085">
    <property type="entry name" value="HNHc"/>
    <property type="match status" value="1"/>
</dbReference>
<proteinExistence type="predicted"/>
<dbReference type="KEGG" id="shv:AAT16_09410"/>
<dbReference type="AlphaFoldDB" id="A0A0F7HMR4"/>
<dbReference type="Proteomes" id="UP000183090">
    <property type="component" value="Unassembled WGS sequence"/>
</dbReference>
<dbReference type="Gene3D" id="1.10.30.50">
    <property type="match status" value="1"/>
</dbReference>
<dbReference type="Proteomes" id="UP000034029">
    <property type="component" value="Chromosome"/>
</dbReference>
<evidence type="ECO:0000313" key="5">
    <source>
        <dbReference type="Proteomes" id="UP000183090"/>
    </source>
</evidence>
<gene>
    <name evidence="2" type="ORF">AAT16_09410</name>
    <name evidence="3" type="ORF">SAMN05216235_2779</name>
</gene>
<dbReference type="GO" id="GO:0004519">
    <property type="term" value="F:endonuclease activity"/>
    <property type="evidence" value="ECO:0007669"/>
    <property type="project" value="UniProtKB-KW"/>
</dbReference>